<protein>
    <recommendedName>
        <fullName evidence="1">Retrovirus-related Pol polyprotein from transposon TNT 1-94-like beta-barrel domain-containing protein</fullName>
    </recommendedName>
</protein>
<accession>A0A9Q3HBM7</accession>
<organism evidence="2 3">
    <name type="scientific">Austropuccinia psidii MF-1</name>
    <dbReference type="NCBI Taxonomy" id="1389203"/>
    <lineage>
        <taxon>Eukaryota</taxon>
        <taxon>Fungi</taxon>
        <taxon>Dikarya</taxon>
        <taxon>Basidiomycota</taxon>
        <taxon>Pucciniomycotina</taxon>
        <taxon>Pucciniomycetes</taxon>
        <taxon>Pucciniales</taxon>
        <taxon>Sphaerophragmiaceae</taxon>
        <taxon>Austropuccinia</taxon>
    </lineage>
</organism>
<keyword evidence="3" id="KW-1185">Reference proteome</keyword>
<comment type="caution">
    <text evidence="2">The sequence shown here is derived from an EMBL/GenBank/DDBJ whole genome shotgun (WGS) entry which is preliminary data.</text>
</comment>
<dbReference type="Proteomes" id="UP000765509">
    <property type="component" value="Unassembled WGS sequence"/>
</dbReference>
<evidence type="ECO:0000313" key="3">
    <source>
        <dbReference type="Proteomes" id="UP000765509"/>
    </source>
</evidence>
<feature type="domain" description="Retrovirus-related Pol polyprotein from transposon TNT 1-94-like beta-barrel" evidence="1">
    <location>
        <begin position="207"/>
        <end position="284"/>
    </location>
</feature>
<dbReference type="AlphaFoldDB" id="A0A9Q3HBM7"/>
<sequence length="289" mass="33522">MVNEETYTNSNLLWGKIVHQYASNNVVNRGRVCIEWQRFLFDRKLKNYIDCCGKMTMELESVKINDPNNLLSFSILGKLGGDKELHQFFDNLTLNKELIRKPELIITRPKDYSNIHKDLNENSQENFEEFSMSINEPHEIFYYCKNGKHNYKCPNHQKEDFWAENPKLRPKKIKKKQGIINNATHFNEALALNTSLDQQPVHKHQLIVDCDATHHMLNRLTPFITKPNPSSISVMAGNMNTKLTVDGIGIVEIICNQQRLRLVNCLYISKLKCSLLSLLELFKKKTGSL</sequence>
<dbReference type="EMBL" id="AVOT02014868">
    <property type="protein sequence ID" value="MBW0498716.1"/>
    <property type="molecule type" value="Genomic_DNA"/>
</dbReference>
<dbReference type="OrthoDB" id="8029976at2759"/>
<dbReference type="Pfam" id="PF22936">
    <property type="entry name" value="Pol_BBD"/>
    <property type="match status" value="1"/>
</dbReference>
<reference evidence="2" key="1">
    <citation type="submission" date="2021-03" db="EMBL/GenBank/DDBJ databases">
        <title>Draft genome sequence of rust myrtle Austropuccinia psidii MF-1, a brazilian biotype.</title>
        <authorList>
            <person name="Quecine M.C."/>
            <person name="Pachon D.M.R."/>
            <person name="Bonatelli M.L."/>
            <person name="Correr F.H."/>
            <person name="Franceschini L.M."/>
            <person name="Leite T.F."/>
            <person name="Margarido G.R.A."/>
            <person name="Almeida C.A."/>
            <person name="Ferrarezi J.A."/>
            <person name="Labate C.A."/>
        </authorList>
    </citation>
    <scope>NUCLEOTIDE SEQUENCE</scope>
    <source>
        <strain evidence="2">MF-1</strain>
    </source>
</reference>
<evidence type="ECO:0000313" key="2">
    <source>
        <dbReference type="EMBL" id="MBW0498716.1"/>
    </source>
</evidence>
<dbReference type="InterPro" id="IPR054722">
    <property type="entry name" value="PolX-like_BBD"/>
</dbReference>
<evidence type="ECO:0000259" key="1">
    <source>
        <dbReference type="Pfam" id="PF22936"/>
    </source>
</evidence>
<name>A0A9Q3HBM7_9BASI</name>
<proteinExistence type="predicted"/>
<gene>
    <name evidence="2" type="ORF">O181_038431</name>
</gene>